<dbReference type="OrthoDB" id="4741836at2759"/>
<reference evidence="3" key="1">
    <citation type="journal article" date="2021" name="Nat. Commun.">
        <title>Genetic determinants of endophytism in the Arabidopsis root mycobiome.</title>
        <authorList>
            <person name="Mesny F."/>
            <person name="Miyauchi S."/>
            <person name="Thiergart T."/>
            <person name="Pickel B."/>
            <person name="Atanasova L."/>
            <person name="Karlsson M."/>
            <person name="Huettel B."/>
            <person name="Barry K.W."/>
            <person name="Haridas S."/>
            <person name="Chen C."/>
            <person name="Bauer D."/>
            <person name="Andreopoulos W."/>
            <person name="Pangilinan J."/>
            <person name="LaButti K."/>
            <person name="Riley R."/>
            <person name="Lipzen A."/>
            <person name="Clum A."/>
            <person name="Drula E."/>
            <person name="Henrissat B."/>
            <person name="Kohler A."/>
            <person name="Grigoriev I.V."/>
            <person name="Martin F.M."/>
            <person name="Hacquard S."/>
        </authorList>
    </citation>
    <scope>NUCLEOTIDE SEQUENCE</scope>
    <source>
        <strain evidence="3">MPI-CAGE-AT-0016</strain>
    </source>
</reference>
<feature type="region of interest" description="Disordered" evidence="1">
    <location>
        <begin position="286"/>
        <end position="386"/>
    </location>
</feature>
<evidence type="ECO:0000313" key="3">
    <source>
        <dbReference type="EMBL" id="KAH7357962.1"/>
    </source>
</evidence>
<keyword evidence="2" id="KW-0472">Membrane</keyword>
<sequence length="539" mass="56696">MAIMVHLPAFAWIWVQVLLGLAFIGACFMDLAVAQTITTPPSTTSLWGSLGPCPTAPFPQDCHVYGPYPDVWGWAPVDGPMWPVQGVTVFTAFTVVTVYNTAASTSRLTTIYNDFPKNFTLPEVNSDGTRIKTITYTRFGTPTITVMTYPTPLFDWPDYYGVRGAHTTTMWTGNSSTVQCVLGDPSIFNTLPDNRTPSSPVYLTANPQPTDPSYFARMGYNLTEDPYGLNFVLTLDDLGSEYLAYAYYRSDFFLDQPAFHTCTPAGIGPRLGQWSGDTSWLISSATSTSFEGDGEPPESISSEGPTSSTTIPRPTTTPVTDGGETKSATQGPIVTTVTSTERPRPTTTIRNEGISTSHTQSPNVPQPAPSTKSDFVPGPGPDSSTGTLAPVTTVVSTADDGAVVTLTVPVTSASLTTIISTADNGAVITLTVPASPVPLTTFVSMADDSALVTLTVPVPPGSGVSISLTTIVSTAKDGAVVTLLLPAPLTGEGAGSEETGGPEPLPSQPVAGSTSTADQRRLALLLGVSAGAFCWAWYI</sequence>
<proteinExistence type="predicted"/>
<feature type="compositionally biased region" description="Low complexity" evidence="1">
    <location>
        <begin position="305"/>
        <end position="320"/>
    </location>
</feature>
<gene>
    <name evidence="3" type="ORF">B0T11DRAFT_283416</name>
</gene>
<name>A0A8K0TCA0_9PEZI</name>
<evidence type="ECO:0000256" key="1">
    <source>
        <dbReference type="SAM" id="MobiDB-lite"/>
    </source>
</evidence>
<comment type="caution">
    <text evidence="3">The sequence shown here is derived from an EMBL/GenBank/DDBJ whole genome shotgun (WGS) entry which is preliminary data.</text>
</comment>
<keyword evidence="2" id="KW-1133">Transmembrane helix</keyword>
<organism evidence="3 4">
    <name type="scientific">Plectosphaerella cucumerina</name>
    <dbReference type="NCBI Taxonomy" id="40658"/>
    <lineage>
        <taxon>Eukaryota</taxon>
        <taxon>Fungi</taxon>
        <taxon>Dikarya</taxon>
        <taxon>Ascomycota</taxon>
        <taxon>Pezizomycotina</taxon>
        <taxon>Sordariomycetes</taxon>
        <taxon>Hypocreomycetidae</taxon>
        <taxon>Glomerellales</taxon>
        <taxon>Plectosphaerellaceae</taxon>
        <taxon>Plectosphaerella</taxon>
    </lineage>
</organism>
<dbReference type="AlphaFoldDB" id="A0A8K0TCA0"/>
<evidence type="ECO:0000256" key="2">
    <source>
        <dbReference type="SAM" id="Phobius"/>
    </source>
</evidence>
<feature type="transmembrane region" description="Helical" evidence="2">
    <location>
        <begin position="12"/>
        <end position="33"/>
    </location>
</feature>
<accession>A0A8K0TCA0</accession>
<dbReference type="Proteomes" id="UP000813385">
    <property type="component" value="Unassembled WGS sequence"/>
</dbReference>
<feature type="compositionally biased region" description="Polar residues" evidence="1">
    <location>
        <begin position="326"/>
        <end position="373"/>
    </location>
</feature>
<feature type="region of interest" description="Disordered" evidence="1">
    <location>
        <begin position="491"/>
        <end position="513"/>
    </location>
</feature>
<protein>
    <submittedName>
        <fullName evidence="3">Uncharacterized protein</fullName>
    </submittedName>
</protein>
<evidence type="ECO:0000313" key="4">
    <source>
        <dbReference type="Proteomes" id="UP000813385"/>
    </source>
</evidence>
<dbReference type="EMBL" id="JAGPXD010000004">
    <property type="protein sequence ID" value="KAH7357962.1"/>
    <property type="molecule type" value="Genomic_DNA"/>
</dbReference>
<keyword evidence="2" id="KW-0812">Transmembrane</keyword>
<keyword evidence="4" id="KW-1185">Reference proteome</keyword>